<dbReference type="RefSeq" id="XP_067821970.1">
    <property type="nucleotide sequence ID" value="XM_067959371.1"/>
</dbReference>
<gene>
    <name evidence="1" type="ORF">CCR75_001267</name>
</gene>
<dbReference type="GeneID" id="94345042"/>
<sequence>MSDMNNNQFVLSGCSRLQMKLTGYVLERINFCNGRIACWYQWPVDLKGEDDIISAQEQENNSLSHILLLATCGAAIIYEWPTSSRYIWSPMTMNLGMRCKENLQIFALQTDAMHKSHRLQTFALQTNARQKSRRLVDGGVVQ</sequence>
<keyword evidence="2" id="KW-1185">Reference proteome</keyword>
<name>A0A976IIL0_BRELC</name>
<dbReference type="AlphaFoldDB" id="A0A976IIL0"/>
<evidence type="ECO:0000313" key="1">
    <source>
        <dbReference type="EMBL" id="TDH72471.1"/>
    </source>
</evidence>
<accession>A0A976IIL0</accession>
<reference evidence="1 2" key="1">
    <citation type="journal article" date="2021" name="Genome Biol.">
        <title>AFLAP: assembly-free linkage analysis pipeline using k-mers from genome sequencing data.</title>
        <authorList>
            <person name="Fletcher K."/>
            <person name="Zhang L."/>
            <person name="Gil J."/>
            <person name="Han R."/>
            <person name="Cavanaugh K."/>
            <person name="Michelmore R."/>
        </authorList>
    </citation>
    <scope>NUCLEOTIDE SEQUENCE [LARGE SCALE GENOMIC DNA]</scope>
    <source>
        <strain evidence="1 2">SF5</strain>
    </source>
</reference>
<protein>
    <submittedName>
        <fullName evidence="1">Uncharacterized protein</fullName>
    </submittedName>
</protein>
<comment type="caution">
    <text evidence="1">The sequence shown here is derived from an EMBL/GenBank/DDBJ whole genome shotgun (WGS) entry which is preliminary data.</text>
</comment>
<proteinExistence type="predicted"/>
<dbReference type="EMBL" id="SHOA02000012">
    <property type="protein sequence ID" value="TDH72471.1"/>
    <property type="molecule type" value="Genomic_DNA"/>
</dbReference>
<dbReference type="KEGG" id="blac:94345042"/>
<evidence type="ECO:0000313" key="2">
    <source>
        <dbReference type="Proteomes" id="UP000294530"/>
    </source>
</evidence>
<dbReference type="Proteomes" id="UP000294530">
    <property type="component" value="Unassembled WGS sequence"/>
</dbReference>
<organism evidence="1 2">
    <name type="scientific">Bremia lactucae</name>
    <name type="common">Lettuce downy mildew</name>
    <dbReference type="NCBI Taxonomy" id="4779"/>
    <lineage>
        <taxon>Eukaryota</taxon>
        <taxon>Sar</taxon>
        <taxon>Stramenopiles</taxon>
        <taxon>Oomycota</taxon>
        <taxon>Peronosporomycetes</taxon>
        <taxon>Peronosporales</taxon>
        <taxon>Peronosporaceae</taxon>
        <taxon>Bremia</taxon>
    </lineage>
</organism>